<evidence type="ECO:0008006" key="8">
    <source>
        <dbReference type="Google" id="ProtNLM"/>
    </source>
</evidence>
<feature type="transmembrane region" description="Helical" evidence="6">
    <location>
        <begin position="12"/>
        <end position="30"/>
    </location>
</feature>
<keyword evidence="5 6" id="KW-0472">Membrane</keyword>
<keyword evidence="4 6" id="KW-1133">Transmembrane helix</keyword>
<feature type="transmembrane region" description="Helical" evidence="6">
    <location>
        <begin position="335"/>
        <end position="352"/>
    </location>
</feature>
<dbReference type="PANTHER" id="PTHR33529">
    <property type="entry name" value="SLR0882 PROTEIN-RELATED"/>
    <property type="match status" value="1"/>
</dbReference>
<evidence type="ECO:0000256" key="5">
    <source>
        <dbReference type="ARBA" id="ARBA00023136"/>
    </source>
</evidence>
<evidence type="ECO:0000256" key="2">
    <source>
        <dbReference type="ARBA" id="ARBA00022475"/>
    </source>
</evidence>
<reference evidence="7" key="1">
    <citation type="submission" date="2018-05" db="EMBL/GenBank/DDBJ databases">
        <authorList>
            <person name="Lanie J.A."/>
            <person name="Ng W.-L."/>
            <person name="Kazmierczak K.M."/>
            <person name="Andrzejewski T.M."/>
            <person name="Davidsen T.M."/>
            <person name="Wayne K.J."/>
            <person name="Tettelin H."/>
            <person name="Glass J.I."/>
            <person name="Rusch D."/>
            <person name="Podicherti R."/>
            <person name="Tsui H.-C.T."/>
            <person name="Winkler M.E."/>
        </authorList>
    </citation>
    <scope>NUCLEOTIDE SEQUENCE</scope>
</reference>
<evidence type="ECO:0000256" key="1">
    <source>
        <dbReference type="ARBA" id="ARBA00004651"/>
    </source>
</evidence>
<dbReference type="AlphaFoldDB" id="A0A381NB41"/>
<dbReference type="GO" id="GO:0015920">
    <property type="term" value="P:lipopolysaccharide transport"/>
    <property type="evidence" value="ECO:0007669"/>
    <property type="project" value="TreeGrafter"/>
</dbReference>
<evidence type="ECO:0000256" key="4">
    <source>
        <dbReference type="ARBA" id="ARBA00022989"/>
    </source>
</evidence>
<dbReference type="InterPro" id="IPR005495">
    <property type="entry name" value="LptG/LptF_permease"/>
</dbReference>
<evidence type="ECO:0000313" key="7">
    <source>
        <dbReference type="EMBL" id="SUZ51659.1"/>
    </source>
</evidence>
<keyword evidence="3 6" id="KW-0812">Transmembrane</keyword>
<evidence type="ECO:0000256" key="6">
    <source>
        <dbReference type="SAM" id="Phobius"/>
    </source>
</evidence>
<feature type="transmembrane region" description="Helical" evidence="6">
    <location>
        <begin position="99"/>
        <end position="122"/>
    </location>
</feature>
<evidence type="ECO:0000256" key="3">
    <source>
        <dbReference type="ARBA" id="ARBA00022692"/>
    </source>
</evidence>
<dbReference type="GO" id="GO:0043190">
    <property type="term" value="C:ATP-binding cassette (ABC) transporter complex"/>
    <property type="evidence" value="ECO:0007669"/>
    <property type="project" value="TreeGrafter"/>
</dbReference>
<protein>
    <recommendedName>
        <fullName evidence="8">YjgP/YjgQ family permease</fullName>
    </recommendedName>
</protein>
<keyword evidence="2" id="KW-1003">Cell membrane</keyword>
<feature type="transmembrane region" description="Helical" evidence="6">
    <location>
        <begin position="276"/>
        <end position="295"/>
    </location>
</feature>
<feature type="transmembrane region" description="Helical" evidence="6">
    <location>
        <begin position="56"/>
        <end position="78"/>
    </location>
</feature>
<organism evidence="7">
    <name type="scientific">marine metagenome</name>
    <dbReference type="NCBI Taxonomy" id="408172"/>
    <lineage>
        <taxon>unclassified sequences</taxon>
        <taxon>metagenomes</taxon>
        <taxon>ecological metagenomes</taxon>
    </lineage>
</organism>
<gene>
    <name evidence="7" type="ORF">METZ01_LOCUS4513</name>
</gene>
<feature type="transmembrane region" description="Helical" evidence="6">
    <location>
        <begin position="302"/>
        <end position="323"/>
    </location>
</feature>
<comment type="subcellular location">
    <subcellularLocation>
        <location evidence="1">Cell membrane</location>
        <topology evidence="1">Multi-pass membrane protein</topology>
    </subcellularLocation>
</comment>
<dbReference type="Pfam" id="PF03739">
    <property type="entry name" value="LptF_LptG"/>
    <property type="match status" value="1"/>
</dbReference>
<dbReference type="PANTHER" id="PTHR33529:SF8">
    <property type="entry name" value="PERMEASE, YJGP_YJGQ FAMILY"/>
    <property type="match status" value="1"/>
</dbReference>
<sequence length="357" mass="41670">MKILDLYIIKKYISTFFVMLGLFIPIGIMVDIAEKIDKFRENEVPTEKIIDYYIDFIWYFANQLYPVFIFLAVIWFTSRIANNTEITAMLSSGLSYNRFVRPYLISASLIMLFTFFSGMFIVPKSNLRFNEFISTYIKNKDERQTDRLFKQINNNEYVYVSSYDPSRKRGLNFTLEHFNGIKMRHKISSTNIRWIEEDSIFRLMNYRIRTFKDDLEILEKMNYKDTILDFNINDLAPVNYVAETLNYSQLNKLIRYEKSSGSTLINSHLLVRHKRYTLPLSCFVLSIIGVSVSSFKQRGGMGLNLAIGVSLGFFFIFLDKILGVLVVKSNFSPGIAAWGVIFVFSVIAFFLLKKAMK</sequence>
<dbReference type="EMBL" id="UINC01000233">
    <property type="protein sequence ID" value="SUZ51659.1"/>
    <property type="molecule type" value="Genomic_DNA"/>
</dbReference>
<accession>A0A381NB41</accession>
<name>A0A381NB41_9ZZZZ</name>
<proteinExistence type="predicted"/>